<dbReference type="GO" id="GO:0042866">
    <property type="term" value="P:pyruvate biosynthetic process"/>
    <property type="evidence" value="ECO:0007669"/>
    <property type="project" value="UniProtKB-UniRule"/>
</dbReference>
<dbReference type="GO" id="GO:0008813">
    <property type="term" value="F:chorismate lyase activity"/>
    <property type="evidence" value="ECO:0007669"/>
    <property type="project" value="UniProtKB-UniRule"/>
</dbReference>
<comment type="subcellular location">
    <subcellularLocation>
        <location evidence="4">Cytoplasm</location>
    </subcellularLocation>
</comment>
<comment type="caution">
    <text evidence="5">The sequence shown here is derived from an EMBL/GenBank/DDBJ whole genome shotgun (WGS) entry which is preliminary data.</text>
</comment>
<dbReference type="PANTHER" id="PTHR38683:SF1">
    <property type="entry name" value="CHORISMATE PYRUVATE-LYASE"/>
    <property type="match status" value="1"/>
</dbReference>
<comment type="similarity">
    <text evidence="4">Belongs to the UbiC family.</text>
</comment>
<accession>A0A1T1HC16</accession>
<dbReference type="PANTHER" id="PTHR38683">
    <property type="entry name" value="CHORISMATE PYRUVATE-LYASE"/>
    <property type="match status" value="1"/>
</dbReference>
<evidence type="ECO:0000313" key="5">
    <source>
        <dbReference type="EMBL" id="OOV87336.1"/>
    </source>
</evidence>
<keyword evidence="6" id="KW-1185">Reference proteome</keyword>
<dbReference type="STRING" id="966.BTA35_0210235"/>
<evidence type="ECO:0000313" key="6">
    <source>
        <dbReference type="Proteomes" id="UP000190064"/>
    </source>
</evidence>
<keyword evidence="4" id="KW-0670">Pyruvate</keyword>
<dbReference type="Pfam" id="PF04345">
    <property type="entry name" value="Chor_lyase"/>
    <property type="match status" value="1"/>
</dbReference>
<proteinExistence type="inferred from homology"/>
<keyword evidence="1 4" id="KW-0963">Cytoplasm</keyword>
<comment type="catalytic activity">
    <reaction evidence="4">
        <text>chorismate = 4-hydroxybenzoate + pyruvate</text>
        <dbReference type="Rhea" id="RHEA:16505"/>
        <dbReference type="ChEBI" id="CHEBI:15361"/>
        <dbReference type="ChEBI" id="CHEBI:17879"/>
        <dbReference type="ChEBI" id="CHEBI:29748"/>
        <dbReference type="EC" id="4.1.3.40"/>
    </reaction>
</comment>
<keyword evidence="3 4" id="KW-0456">Lyase</keyword>
<protein>
    <recommendedName>
        <fullName evidence="4">Probable chorismate pyruvate-lyase</fullName>
        <shortName evidence="4">CL</shortName>
        <shortName evidence="4">CPL</shortName>
        <ecNumber evidence="4">4.1.3.40</ecNumber>
    </recommendedName>
</protein>
<dbReference type="HAMAP" id="MF_01632">
    <property type="entry name" value="UbiC"/>
    <property type="match status" value="1"/>
</dbReference>
<dbReference type="GO" id="GO:0006744">
    <property type="term" value="P:ubiquinone biosynthetic process"/>
    <property type="evidence" value="ECO:0007669"/>
    <property type="project" value="UniProtKB-UniRule"/>
</dbReference>
<reference evidence="5" key="1">
    <citation type="submission" date="2017-02" db="EMBL/GenBank/DDBJ databases">
        <title>Draft Genome Sequence of the Salt Water Bacterium Oceanospirillum linum ATCC 11336.</title>
        <authorList>
            <person name="Trachtenberg A.M."/>
            <person name="Carney J.G."/>
            <person name="Linnane J.D."/>
            <person name="Rheaume B.A."/>
            <person name="Pitts N.L."/>
            <person name="Mykles D.L."/>
            <person name="Maclea K.S."/>
        </authorList>
    </citation>
    <scope>NUCLEOTIDE SEQUENCE [LARGE SCALE GENOMIC DNA]</scope>
    <source>
        <strain evidence="5">ATCC 11336</strain>
    </source>
</reference>
<evidence type="ECO:0000256" key="2">
    <source>
        <dbReference type="ARBA" id="ARBA00022688"/>
    </source>
</evidence>
<dbReference type="GO" id="GO:0005829">
    <property type="term" value="C:cytosol"/>
    <property type="evidence" value="ECO:0007669"/>
    <property type="project" value="TreeGrafter"/>
</dbReference>
<comment type="function">
    <text evidence="4">Removes the pyruvyl group from chorismate, with concomitant aromatization of the ring, to provide 4-hydroxybenzoate (4HB) for the ubiquinone pathway.</text>
</comment>
<comment type="pathway">
    <text evidence="4">Cofactor biosynthesis; ubiquinone biosynthesis.</text>
</comment>
<feature type="binding site" evidence="4">
    <location>
        <position position="179"/>
    </location>
    <ligand>
        <name>substrate</name>
    </ligand>
</feature>
<keyword evidence="2 4" id="KW-0831">Ubiquinone biosynthesis</keyword>
<feature type="binding site" evidence="4">
    <location>
        <position position="94"/>
    </location>
    <ligand>
        <name>substrate</name>
    </ligand>
</feature>
<organism evidence="5 6">
    <name type="scientific">Oceanospirillum linum</name>
    <dbReference type="NCBI Taxonomy" id="966"/>
    <lineage>
        <taxon>Bacteria</taxon>
        <taxon>Pseudomonadati</taxon>
        <taxon>Pseudomonadota</taxon>
        <taxon>Gammaproteobacteria</taxon>
        <taxon>Oceanospirillales</taxon>
        <taxon>Oceanospirillaceae</taxon>
        <taxon>Oceanospirillum</taxon>
    </lineage>
</organism>
<evidence type="ECO:0000256" key="1">
    <source>
        <dbReference type="ARBA" id="ARBA00022490"/>
    </source>
</evidence>
<dbReference type="UniPathway" id="UPA00232"/>
<feature type="binding site" evidence="4">
    <location>
        <position position="132"/>
    </location>
    <ligand>
        <name>substrate</name>
    </ligand>
</feature>
<dbReference type="SUPFAM" id="SSF64288">
    <property type="entry name" value="Chorismate lyase-like"/>
    <property type="match status" value="1"/>
</dbReference>
<sequence>MRHVLDLQQLTSQQAASRQEWGKLNWMRPHTPGQIHPDEEWLDWLTDASSLTRRLRQVSQQHFHVQLLQQKLLKPALNECRLLGMATQEYALVRQVVLHGLNQPWVFARTVIPLPTLRQGNRHLMLLGNRSLGSVLFKNTHTQRTSQEITPYHADFCAPFVWGRRSTFEIRQAPLLVTELFLEPFRQHLQLQF</sequence>
<evidence type="ECO:0000256" key="4">
    <source>
        <dbReference type="HAMAP-Rule" id="MF_01632"/>
    </source>
</evidence>
<dbReference type="Proteomes" id="UP000190064">
    <property type="component" value="Unassembled WGS sequence"/>
</dbReference>
<name>A0A1T1HC16_OCELI</name>
<evidence type="ECO:0000256" key="3">
    <source>
        <dbReference type="ARBA" id="ARBA00023239"/>
    </source>
</evidence>
<dbReference type="EMBL" id="MTSD02000003">
    <property type="protein sequence ID" value="OOV87336.1"/>
    <property type="molecule type" value="Genomic_DNA"/>
</dbReference>
<comment type="caution">
    <text evidence="4">Lacks conserved residue(s) required for the propagation of feature annotation.</text>
</comment>
<dbReference type="EC" id="4.1.3.40" evidence="4"/>
<dbReference type="InterPro" id="IPR007440">
    <property type="entry name" value="Chorismate--pyruvate_lyase"/>
</dbReference>
<dbReference type="Gene3D" id="3.40.1410.10">
    <property type="entry name" value="Chorismate lyase-like"/>
    <property type="match status" value="1"/>
</dbReference>
<dbReference type="AlphaFoldDB" id="A0A1T1HC16"/>
<dbReference type="InterPro" id="IPR028978">
    <property type="entry name" value="Chorismate_lyase_/UTRA_dom_sf"/>
</dbReference>
<gene>
    <name evidence="4" type="primary">ubiC</name>
    <name evidence="5" type="ORF">BTA35_0210235</name>
</gene>